<evidence type="ECO:0000256" key="1">
    <source>
        <dbReference type="SAM" id="Coils"/>
    </source>
</evidence>
<feature type="compositionally biased region" description="Low complexity" evidence="2">
    <location>
        <begin position="46"/>
        <end position="66"/>
    </location>
</feature>
<evidence type="ECO:0000256" key="3">
    <source>
        <dbReference type="SAM" id="Phobius"/>
    </source>
</evidence>
<feature type="transmembrane region" description="Helical" evidence="3">
    <location>
        <begin position="281"/>
        <end position="307"/>
    </location>
</feature>
<organism evidence="4 5">
    <name type="scientific">Tribonema minus</name>
    <dbReference type="NCBI Taxonomy" id="303371"/>
    <lineage>
        <taxon>Eukaryota</taxon>
        <taxon>Sar</taxon>
        <taxon>Stramenopiles</taxon>
        <taxon>Ochrophyta</taxon>
        <taxon>PX clade</taxon>
        <taxon>Xanthophyceae</taxon>
        <taxon>Tribonematales</taxon>
        <taxon>Tribonemataceae</taxon>
        <taxon>Tribonema</taxon>
    </lineage>
</organism>
<keyword evidence="3" id="KW-0812">Transmembrane</keyword>
<feature type="transmembrane region" description="Helical" evidence="3">
    <location>
        <begin position="319"/>
        <end position="339"/>
    </location>
</feature>
<sequence>MAKKLEELTPADFLPNPDEVFAYTPTRWGDNAPPDVTPDLSDDDSGVSSMRSRLSSGVGSASYSPSTVQLSSPAIRQLCRAGPAAASPRAEPGFGAASPAADAPKSAFNSPRPHQVPEQTGSAFGGSSVGGGAADDEELNLNLLDWALEPDETEGERAGAAGREEEAEWDEGDDNEGEEFWAALEEAAGQEFWAGLEEAACEFWAGLEEAAGVRGDVRARAVELRRARLLRRADLAEDDVEDAVKAHGVMRRDYLEVLAVLLVVLLLVAVVGMVLEVAAVALVLAVAVAAGALLLLAWSGVVVAMILFSGYHDHMFMLLRLLMAVLTLPLMLAVTLFWLESGKRGAAARDALRARAQALRRRAARALAAATA</sequence>
<feature type="compositionally biased region" description="Gly residues" evidence="2">
    <location>
        <begin position="123"/>
        <end position="133"/>
    </location>
</feature>
<protein>
    <submittedName>
        <fullName evidence="4">Uncharacterized protein</fullName>
    </submittedName>
</protein>
<feature type="region of interest" description="Disordered" evidence="2">
    <location>
        <begin position="1"/>
        <end position="135"/>
    </location>
</feature>
<keyword evidence="3" id="KW-0472">Membrane</keyword>
<gene>
    <name evidence="4" type="ORF">JKP88DRAFT_276384</name>
</gene>
<name>A0A835Z6V0_9STRA</name>
<dbReference type="AlphaFoldDB" id="A0A835Z6V0"/>
<proteinExistence type="predicted"/>
<keyword evidence="1" id="KW-0175">Coiled coil</keyword>
<reference evidence="4" key="1">
    <citation type="submission" date="2021-02" db="EMBL/GenBank/DDBJ databases">
        <title>First Annotated Genome of the Yellow-green Alga Tribonema minus.</title>
        <authorList>
            <person name="Mahan K.M."/>
        </authorList>
    </citation>
    <scope>NUCLEOTIDE SEQUENCE</scope>
    <source>
        <strain evidence="4">UTEX B ZZ1240</strain>
    </source>
</reference>
<feature type="coiled-coil region" evidence="1">
    <location>
        <begin position="219"/>
        <end position="246"/>
    </location>
</feature>
<dbReference type="Proteomes" id="UP000664859">
    <property type="component" value="Unassembled WGS sequence"/>
</dbReference>
<keyword evidence="3" id="KW-1133">Transmembrane helix</keyword>
<feature type="region of interest" description="Disordered" evidence="2">
    <location>
        <begin position="148"/>
        <end position="174"/>
    </location>
</feature>
<comment type="caution">
    <text evidence="4">The sequence shown here is derived from an EMBL/GenBank/DDBJ whole genome shotgun (WGS) entry which is preliminary data.</text>
</comment>
<accession>A0A835Z6V0</accession>
<feature type="compositionally biased region" description="Low complexity" evidence="2">
    <location>
        <begin position="96"/>
        <end position="107"/>
    </location>
</feature>
<dbReference type="EMBL" id="JAFCMP010000113">
    <property type="protein sequence ID" value="KAG5186050.1"/>
    <property type="molecule type" value="Genomic_DNA"/>
</dbReference>
<keyword evidence="5" id="KW-1185">Reference proteome</keyword>
<evidence type="ECO:0000313" key="5">
    <source>
        <dbReference type="Proteomes" id="UP000664859"/>
    </source>
</evidence>
<evidence type="ECO:0000313" key="4">
    <source>
        <dbReference type="EMBL" id="KAG5186050.1"/>
    </source>
</evidence>
<evidence type="ECO:0000256" key="2">
    <source>
        <dbReference type="SAM" id="MobiDB-lite"/>
    </source>
</evidence>
<feature type="transmembrane region" description="Helical" evidence="3">
    <location>
        <begin position="254"/>
        <end position="275"/>
    </location>
</feature>
<feature type="compositionally biased region" description="Acidic residues" evidence="2">
    <location>
        <begin position="165"/>
        <end position="174"/>
    </location>
</feature>